<reference evidence="2 3" key="1">
    <citation type="submission" date="2024-09" db="EMBL/GenBank/DDBJ databases">
        <authorList>
            <person name="D'Angelo T."/>
        </authorList>
    </citation>
    <scope>NUCLEOTIDE SEQUENCE [LARGE SCALE GENOMIC DNA]</scope>
    <source>
        <strain evidence="2">SAG AM-311-F02</strain>
    </source>
</reference>
<name>A0ABV6YPM2_UNCEI</name>
<dbReference type="PANTHER" id="PTHR21381:SF3">
    <property type="entry name" value="SGC REGION PROTEIN SGCQ-RELATED"/>
    <property type="match status" value="1"/>
</dbReference>
<accession>A0ABV6YPM2</accession>
<dbReference type="Proteomes" id="UP001594288">
    <property type="component" value="Unassembled WGS sequence"/>
</dbReference>
<dbReference type="Pfam" id="PF03437">
    <property type="entry name" value="BtpA"/>
    <property type="match status" value="1"/>
</dbReference>
<keyword evidence="3" id="KW-1185">Reference proteome</keyword>
<dbReference type="InterPro" id="IPR005137">
    <property type="entry name" value="BtpA"/>
</dbReference>
<dbReference type="SUPFAM" id="SSF51366">
    <property type="entry name" value="Ribulose-phoshate binding barrel"/>
    <property type="match status" value="1"/>
</dbReference>
<evidence type="ECO:0000313" key="3">
    <source>
        <dbReference type="Proteomes" id="UP001594288"/>
    </source>
</evidence>
<organism evidence="2 3">
    <name type="scientific">Eiseniibacteriota bacterium</name>
    <dbReference type="NCBI Taxonomy" id="2212470"/>
    <lineage>
        <taxon>Bacteria</taxon>
        <taxon>Candidatus Eiseniibacteriota</taxon>
    </lineage>
</organism>
<sequence>MERDFSGIFGSSKAAIAVVHLAPLPGSPCFGGNPDYVRDRALSEAEALAADGFDGLIVENYGDIPFHKAGVESETLEAMTSIVEAVRGAVDVPVGVNVLRNDYGAALAMAAACKCEFVRVNILVGAYVTPEGLIEGQPGRVLRMRMRYAPDVAIFADIRVKHAYPLAETTIDEDALDAVERGKADWLIVTGPRTGSPPSADELRVVRHSLAEFGAETPILIGSGINPANAAEFLALSDGFIVGSYIRKGSRAGEDLDRERTVEIVKIKHTLED</sequence>
<comment type="similarity">
    <text evidence="1">Belongs to the BtpA family.</text>
</comment>
<dbReference type="PIRSF" id="PIRSF005956">
    <property type="entry name" value="BtpA"/>
    <property type="match status" value="1"/>
</dbReference>
<proteinExistence type="inferred from homology"/>
<protein>
    <submittedName>
        <fullName evidence="2">BtpA/SgcQ family protein</fullName>
    </submittedName>
</protein>
<comment type="caution">
    <text evidence="2">The sequence shown here is derived from an EMBL/GenBank/DDBJ whole genome shotgun (WGS) entry which is preliminary data.</text>
</comment>
<evidence type="ECO:0000256" key="1">
    <source>
        <dbReference type="ARBA" id="ARBA00006007"/>
    </source>
</evidence>
<dbReference type="InterPro" id="IPR011060">
    <property type="entry name" value="RibuloseP-bd_barrel"/>
</dbReference>
<dbReference type="PANTHER" id="PTHR21381">
    <property type="entry name" value="ZGC:162297"/>
    <property type="match status" value="1"/>
</dbReference>
<gene>
    <name evidence="2" type="ORF">ACFL2Z_03800</name>
</gene>
<evidence type="ECO:0000313" key="2">
    <source>
        <dbReference type="EMBL" id="MFC1800018.1"/>
    </source>
</evidence>
<dbReference type="NCBIfam" id="TIGR00259">
    <property type="entry name" value="thylakoid_BtpA"/>
    <property type="match status" value="1"/>
</dbReference>
<dbReference type="EMBL" id="JBHPEI010000055">
    <property type="protein sequence ID" value="MFC1800018.1"/>
    <property type="molecule type" value="Genomic_DNA"/>
</dbReference>